<name>A0A517V7W2_9PLAN</name>
<dbReference type="InterPro" id="IPR014719">
    <property type="entry name" value="Ribosomal_bL12_C/ClpS-like"/>
</dbReference>
<accession>A0A517V7W2</accession>
<dbReference type="Proteomes" id="UP000316855">
    <property type="component" value="Chromosome"/>
</dbReference>
<evidence type="ECO:0000313" key="2">
    <source>
        <dbReference type="Proteomes" id="UP000316855"/>
    </source>
</evidence>
<gene>
    <name evidence="1" type="ORF">Pan161_07210</name>
</gene>
<dbReference type="OrthoDB" id="9928371at2"/>
<protein>
    <recommendedName>
        <fullName evidence="3">50S ribosomal protein L7/L12</fullName>
    </recommendedName>
</protein>
<sequence>MYEQIARESSSTEAALQKLHRVGAGPIEAIKALRAGRGLSLAEAKELLHQSPAWSTEARNAELFHEGLFEALGSDHPREDEEPGSEV</sequence>
<reference evidence="1 2" key="1">
    <citation type="submission" date="2019-02" db="EMBL/GenBank/DDBJ databases">
        <title>Deep-cultivation of Planctomycetes and their phenomic and genomic characterization uncovers novel biology.</title>
        <authorList>
            <person name="Wiegand S."/>
            <person name="Jogler M."/>
            <person name="Boedeker C."/>
            <person name="Pinto D."/>
            <person name="Vollmers J."/>
            <person name="Rivas-Marin E."/>
            <person name="Kohn T."/>
            <person name="Peeters S.H."/>
            <person name="Heuer A."/>
            <person name="Rast P."/>
            <person name="Oberbeckmann S."/>
            <person name="Bunk B."/>
            <person name="Jeske O."/>
            <person name="Meyerdierks A."/>
            <person name="Storesund J.E."/>
            <person name="Kallscheuer N."/>
            <person name="Luecker S."/>
            <person name="Lage O.M."/>
            <person name="Pohl T."/>
            <person name="Merkel B.J."/>
            <person name="Hornburger P."/>
            <person name="Mueller R.-W."/>
            <person name="Bruemmer F."/>
            <person name="Labrenz M."/>
            <person name="Spormann A.M."/>
            <person name="Op den Camp H."/>
            <person name="Overmann J."/>
            <person name="Amann R."/>
            <person name="Jetten M.S.M."/>
            <person name="Mascher T."/>
            <person name="Medema M.H."/>
            <person name="Devos D.P."/>
            <person name="Kaster A.-K."/>
            <person name="Ovreas L."/>
            <person name="Rohde M."/>
            <person name="Galperin M.Y."/>
            <person name="Jogler C."/>
        </authorList>
    </citation>
    <scope>NUCLEOTIDE SEQUENCE [LARGE SCALE GENOMIC DNA]</scope>
    <source>
        <strain evidence="1 2">Pan161</strain>
    </source>
</reference>
<organism evidence="1 2">
    <name type="scientific">Gimesia algae</name>
    <dbReference type="NCBI Taxonomy" id="2527971"/>
    <lineage>
        <taxon>Bacteria</taxon>
        <taxon>Pseudomonadati</taxon>
        <taxon>Planctomycetota</taxon>
        <taxon>Planctomycetia</taxon>
        <taxon>Planctomycetales</taxon>
        <taxon>Planctomycetaceae</taxon>
        <taxon>Gimesia</taxon>
    </lineage>
</organism>
<dbReference type="EMBL" id="CP036343">
    <property type="protein sequence ID" value="QDT89096.1"/>
    <property type="molecule type" value="Genomic_DNA"/>
</dbReference>
<dbReference type="RefSeq" id="WP_145224201.1">
    <property type="nucleotide sequence ID" value="NZ_CP036343.1"/>
</dbReference>
<proteinExistence type="predicted"/>
<evidence type="ECO:0008006" key="3">
    <source>
        <dbReference type="Google" id="ProtNLM"/>
    </source>
</evidence>
<dbReference type="KEGG" id="gax:Pan161_07210"/>
<dbReference type="AlphaFoldDB" id="A0A517V7W2"/>
<keyword evidence="2" id="KW-1185">Reference proteome</keyword>
<dbReference type="Gene3D" id="3.30.1390.10">
    <property type="match status" value="1"/>
</dbReference>
<evidence type="ECO:0000313" key="1">
    <source>
        <dbReference type="EMBL" id="QDT89096.1"/>
    </source>
</evidence>